<dbReference type="PROSITE" id="PS51257">
    <property type="entry name" value="PROKAR_LIPOPROTEIN"/>
    <property type="match status" value="1"/>
</dbReference>
<name>A0A328X4U7_9FLAO</name>
<organism evidence="1 2">
    <name type="scientific">Flavobacterium lacus</name>
    <dbReference type="NCBI Taxonomy" id="1353778"/>
    <lineage>
        <taxon>Bacteria</taxon>
        <taxon>Pseudomonadati</taxon>
        <taxon>Bacteroidota</taxon>
        <taxon>Flavobacteriia</taxon>
        <taxon>Flavobacteriales</taxon>
        <taxon>Flavobacteriaceae</taxon>
        <taxon>Flavobacterium</taxon>
    </lineage>
</organism>
<protein>
    <recommendedName>
        <fullName evidence="3">Lipoprotein</fullName>
    </recommendedName>
</protein>
<comment type="caution">
    <text evidence="1">The sequence shown here is derived from an EMBL/GenBank/DDBJ whole genome shotgun (WGS) entry which is preliminary data.</text>
</comment>
<dbReference type="Proteomes" id="UP000249518">
    <property type="component" value="Unassembled WGS sequence"/>
</dbReference>
<evidence type="ECO:0000313" key="2">
    <source>
        <dbReference type="Proteomes" id="UP000249518"/>
    </source>
</evidence>
<accession>A0A328X4U7</accession>
<dbReference type="RefSeq" id="WP_112084925.1">
    <property type="nucleotide sequence ID" value="NZ_QLSV01000002.1"/>
</dbReference>
<proteinExistence type="predicted"/>
<sequence>MKNYLFLSLLFLFVSCEKEKINSTPDNYLSKEQQEDFKLSIVRYFEKLPTKKATHETKFDTTHNSYYLKKAQNSDLLHLFIDGDSTYYFAVAKIAPSLKIKKVATIGKLKKNNSGEITYYEEAIRTWKMEEKELKEKTNLLFEKYVNNEDLSPYFTKNSGEDFYIEFPDDNNEYNVEKRQWVTKN</sequence>
<keyword evidence="2" id="KW-1185">Reference proteome</keyword>
<evidence type="ECO:0008006" key="3">
    <source>
        <dbReference type="Google" id="ProtNLM"/>
    </source>
</evidence>
<evidence type="ECO:0000313" key="1">
    <source>
        <dbReference type="EMBL" id="RAR50378.1"/>
    </source>
</evidence>
<dbReference type="AlphaFoldDB" id="A0A328X4U7"/>
<dbReference type="OrthoDB" id="1347074at2"/>
<reference evidence="1 2" key="1">
    <citation type="submission" date="2018-06" db="EMBL/GenBank/DDBJ databases">
        <title>Genomic Encyclopedia of Type Strains, Phase III (KMG-III): the genomes of soil and plant-associated and newly described type strains.</title>
        <authorList>
            <person name="Whitman W."/>
        </authorList>
    </citation>
    <scope>NUCLEOTIDE SEQUENCE [LARGE SCALE GENOMIC DNA]</scope>
    <source>
        <strain evidence="1 2">CGMCC 1.12504</strain>
    </source>
</reference>
<dbReference type="EMBL" id="QLSV01000002">
    <property type="protein sequence ID" value="RAR50378.1"/>
    <property type="molecule type" value="Genomic_DNA"/>
</dbReference>
<gene>
    <name evidence="1" type="ORF">B0I10_102177</name>
</gene>